<organism evidence="2 3">
    <name type="scientific">Xylaria arbuscula</name>
    <dbReference type="NCBI Taxonomy" id="114810"/>
    <lineage>
        <taxon>Eukaryota</taxon>
        <taxon>Fungi</taxon>
        <taxon>Dikarya</taxon>
        <taxon>Ascomycota</taxon>
        <taxon>Pezizomycotina</taxon>
        <taxon>Sordariomycetes</taxon>
        <taxon>Xylariomycetidae</taxon>
        <taxon>Xylariales</taxon>
        <taxon>Xylariaceae</taxon>
        <taxon>Xylaria</taxon>
    </lineage>
</organism>
<dbReference type="VEuPathDB" id="FungiDB:F4678DRAFT_478686"/>
<dbReference type="SUPFAM" id="SSF51735">
    <property type="entry name" value="NAD(P)-binding Rossmann-fold domains"/>
    <property type="match status" value="1"/>
</dbReference>
<dbReference type="Gene3D" id="3.40.50.720">
    <property type="entry name" value="NAD(P)-binding Rossmann-like Domain"/>
    <property type="match status" value="1"/>
</dbReference>
<proteinExistence type="predicted"/>
<dbReference type="PRINTS" id="PR00081">
    <property type="entry name" value="GDHRDH"/>
</dbReference>
<keyword evidence="1" id="KW-0560">Oxidoreductase</keyword>
<dbReference type="PANTHER" id="PTHR43157:SF31">
    <property type="entry name" value="PHOSPHATIDYLINOSITOL-GLYCAN BIOSYNTHESIS CLASS F PROTEIN"/>
    <property type="match status" value="1"/>
</dbReference>
<dbReference type="Pfam" id="PF00106">
    <property type="entry name" value="adh_short"/>
    <property type="match status" value="1"/>
</dbReference>
<name>A0A9W8TNL7_9PEZI</name>
<protein>
    <recommendedName>
        <fullName evidence="4">NAD(P)-binding protein</fullName>
    </recommendedName>
</protein>
<comment type="caution">
    <text evidence="2">The sequence shown here is derived from an EMBL/GenBank/DDBJ whole genome shotgun (WGS) entry which is preliminary data.</text>
</comment>
<reference evidence="2" key="1">
    <citation type="submission" date="2022-07" db="EMBL/GenBank/DDBJ databases">
        <title>Genome Sequence of Xylaria arbuscula.</title>
        <authorList>
            <person name="Buettner E."/>
        </authorList>
    </citation>
    <scope>NUCLEOTIDE SEQUENCE</scope>
    <source>
        <strain evidence="2">VT107</strain>
    </source>
</reference>
<dbReference type="InterPro" id="IPR036291">
    <property type="entry name" value="NAD(P)-bd_dom_sf"/>
</dbReference>
<evidence type="ECO:0000256" key="1">
    <source>
        <dbReference type="ARBA" id="ARBA00023002"/>
    </source>
</evidence>
<evidence type="ECO:0000313" key="3">
    <source>
        <dbReference type="Proteomes" id="UP001148614"/>
    </source>
</evidence>
<dbReference type="Proteomes" id="UP001148614">
    <property type="component" value="Unassembled WGS sequence"/>
</dbReference>
<evidence type="ECO:0000313" key="2">
    <source>
        <dbReference type="EMBL" id="KAJ3574145.1"/>
    </source>
</evidence>
<keyword evidence="3" id="KW-1185">Reference proteome</keyword>
<dbReference type="EMBL" id="JANPWZ010000632">
    <property type="protein sequence ID" value="KAJ3574145.1"/>
    <property type="molecule type" value="Genomic_DNA"/>
</dbReference>
<accession>A0A9W8TNL7</accession>
<dbReference type="GO" id="GO:0016491">
    <property type="term" value="F:oxidoreductase activity"/>
    <property type="evidence" value="ECO:0007669"/>
    <property type="project" value="UniProtKB-KW"/>
</dbReference>
<dbReference type="PANTHER" id="PTHR43157">
    <property type="entry name" value="PHOSPHATIDYLINOSITOL-GLYCAN BIOSYNTHESIS CLASS F PROTEIN-RELATED"/>
    <property type="match status" value="1"/>
</dbReference>
<gene>
    <name evidence="2" type="ORF">NPX13_g4462</name>
</gene>
<dbReference type="InterPro" id="IPR002347">
    <property type="entry name" value="SDR_fam"/>
</dbReference>
<sequence>MEASHFKIKPEKEATFSQYFYRQFFGRTPILTTKDVDLTGKTAIVTGSNTGIGLETTRQLLDLGLHRVILAVRDIKKGEVAREQLSAGRERAHQIEVWSLDLGSYPSIIEFSGRAKTLDHLDIVILNAGLYKVEESFNSSTGFEESIQVNYLSNMLLMIQLLPILKQKAHEHPARMVLVSSDTAAWVNFKPSGPILASFKLKTEKWNMQERYGTTKLLGQMFTSVLSEHVASSIVTINATNPGFCYGTELQREGAGKFLGYVVAVITRLIGKPVSLGARTIVHAACSFSVCKHVNEELGHYDLNS</sequence>
<evidence type="ECO:0008006" key="4">
    <source>
        <dbReference type="Google" id="ProtNLM"/>
    </source>
</evidence>
<dbReference type="AlphaFoldDB" id="A0A9W8TNL7"/>